<keyword evidence="2" id="KW-1185">Reference proteome</keyword>
<dbReference type="AlphaFoldDB" id="A0A3T1CY07"/>
<dbReference type="RefSeq" id="WP_130604659.1">
    <property type="nucleotide sequence ID" value="NZ_AP019400.1"/>
</dbReference>
<dbReference type="KEGG" id="cohn:KCTCHS21_01220"/>
<dbReference type="EMBL" id="AP019400">
    <property type="protein sequence ID" value="BBI30723.1"/>
    <property type="molecule type" value="Genomic_DNA"/>
</dbReference>
<evidence type="ECO:0000313" key="2">
    <source>
        <dbReference type="Proteomes" id="UP000289856"/>
    </source>
</evidence>
<reference evidence="1 2" key="1">
    <citation type="submission" date="2019-01" db="EMBL/GenBank/DDBJ databases">
        <title>Complete genome sequence of Cohnella hallensis HS21 isolated from Korean fir (Abies koreana) rhizospheric soil.</title>
        <authorList>
            <person name="Jiang L."/>
            <person name="Kang S.W."/>
            <person name="Kim S."/>
            <person name="Jung J."/>
            <person name="Kim C.Y."/>
            <person name="Kim D.H."/>
            <person name="Kim S.W."/>
            <person name="Lee J."/>
        </authorList>
    </citation>
    <scope>NUCLEOTIDE SEQUENCE [LARGE SCALE GENOMIC DNA]</scope>
    <source>
        <strain evidence="1 2">HS21</strain>
    </source>
</reference>
<protein>
    <submittedName>
        <fullName evidence="1">Uncharacterized protein</fullName>
    </submittedName>
</protein>
<gene>
    <name evidence="1" type="ORF">KCTCHS21_01220</name>
</gene>
<dbReference type="Proteomes" id="UP000289856">
    <property type="component" value="Chromosome"/>
</dbReference>
<sequence length="237" mass="28738">MDELVDRDEMENAFTISNFKYPKVFNNYQRTAHLLSPKKIEDFRKQFTRDGKNQIEKHFIMFCIYKLTSLEEHALNEIRKAHKSYLRYTIAYLWEEVVFKALKLMFGSRILKYAILPNNRCPDFALDSEVDLSLYNPRGVNITHCEKIFECKTSLYNLDKEWLYYKNFCDKIVFVHLINGQEEINRKFDYASSDNLIEFLEDYEKPETKEVIERIEELKIKCRYDYVESEFLKRYMH</sequence>
<accession>A0A3T1CY07</accession>
<name>A0A3T1CY07_9BACL</name>
<evidence type="ECO:0000313" key="1">
    <source>
        <dbReference type="EMBL" id="BBI30723.1"/>
    </source>
</evidence>
<organism evidence="1 2">
    <name type="scientific">Cohnella abietis</name>
    <dbReference type="NCBI Taxonomy" id="2507935"/>
    <lineage>
        <taxon>Bacteria</taxon>
        <taxon>Bacillati</taxon>
        <taxon>Bacillota</taxon>
        <taxon>Bacilli</taxon>
        <taxon>Bacillales</taxon>
        <taxon>Paenibacillaceae</taxon>
        <taxon>Cohnella</taxon>
    </lineage>
</organism>
<proteinExistence type="predicted"/>